<accession>A0ABT1KUQ4</accession>
<keyword evidence="2" id="KW-1185">Reference proteome</keyword>
<proteinExistence type="predicted"/>
<dbReference type="EMBL" id="JANARS010000001">
    <property type="protein sequence ID" value="MCP3420351.1"/>
    <property type="molecule type" value="Genomic_DNA"/>
</dbReference>
<dbReference type="RefSeq" id="WP_254179595.1">
    <property type="nucleotide sequence ID" value="NZ_JANARS010000001.1"/>
</dbReference>
<protein>
    <submittedName>
        <fullName evidence="1">Uncharacterized protein</fullName>
    </submittedName>
</protein>
<evidence type="ECO:0000313" key="2">
    <source>
        <dbReference type="Proteomes" id="UP001204524"/>
    </source>
</evidence>
<gene>
    <name evidence="1" type="ORF">NCI01_00940</name>
</gene>
<name>A0ABT1KUQ4_9ACTN</name>
<organism evidence="1 2">
    <name type="scientific">Nocardioides pinisoli</name>
    <dbReference type="NCBI Taxonomy" id="2950279"/>
    <lineage>
        <taxon>Bacteria</taxon>
        <taxon>Bacillati</taxon>
        <taxon>Actinomycetota</taxon>
        <taxon>Actinomycetes</taxon>
        <taxon>Propionibacteriales</taxon>
        <taxon>Nocardioidaceae</taxon>
        <taxon>Nocardioides</taxon>
    </lineage>
</organism>
<reference evidence="1 2" key="1">
    <citation type="submission" date="2022-06" db="EMBL/GenBank/DDBJ databases">
        <authorList>
            <person name="So Y."/>
        </authorList>
    </citation>
    <scope>NUCLEOTIDE SEQUENCE [LARGE SCALE GENOMIC DNA]</scope>
    <source>
        <strain evidence="1 2">STR3</strain>
    </source>
</reference>
<evidence type="ECO:0000313" key="1">
    <source>
        <dbReference type="EMBL" id="MCP3420351.1"/>
    </source>
</evidence>
<comment type="caution">
    <text evidence="1">The sequence shown here is derived from an EMBL/GenBank/DDBJ whole genome shotgun (WGS) entry which is preliminary data.</text>
</comment>
<sequence>MQASEEVVAAAGGDAYAAALNHFNTGGNCMVTTVQLDGRVFVVGQDDHSVLEYTLSCWNELDCEEGEPVEHHCHDAMAALAFLDGVRRGSLVWQCGGCDAWIHTAGQPHIGVLPCHHCPYGGVDFTHARRHVGLSED</sequence>
<dbReference type="Proteomes" id="UP001204524">
    <property type="component" value="Unassembled WGS sequence"/>
</dbReference>